<dbReference type="GeneID" id="34554390"/>
<reference evidence="2 3" key="1">
    <citation type="submission" date="2016-09" db="EMBL/GenBank/DDBJ databases">
        <authorList>
            <person name="Capua I."/>
            <person name="De Benedictis P."/>
            <person name="Joannis T."/>
            <person name="Lombin L.H."/>
            <person name="Cattoli G."/>
        </authorList>
    </citation>
    <scope>NUCLEOTIDE SEQUENCE [LARGE SCALE GENOMIC DNA]</scope>
    <source>
        <strain evidence="2 3">IMI 309357</strain>
    </source>
</reference>
<evidence type="ECO:0000313" key="2">
    <source>
        <dbReference type="EMBL" id="OHF03505.1"/>
    </source>
</evidence>
<comment type="caution">
    <text evidence="2">The sequence shown here is derived from an EMBL/GenBank/DDBJ whole genome shotgun (WGS) entry which is preliminary data.</text>
</comment>
<organism evidence="2 3">
    <name type="scientific">Colletotrichum orchidophilum</name>
    <dbReference type="NCBI Taxonomy" id="1209926"/>
    <lineage>
        <taxon>Eukaryota</taxon>
        <taxon>Fungi</taxon>
        <taxon>Dikarya</taxon>
        <taxon>Ascomycota</taxon>
        <taxon>Pezizomycotina</taxon>
        <taxon>Sordariomycetes</taxon>
        <taxon>Hypocreomycetidae</taxon>
        <taxon>Glomerellales</taxon>
        <taxon>Glomerellaceae</taxon>
        <taxon>Colletotrichum</taxon>
    </lineage>
</organism>
<dbReference type="EMBL" id="MJBS01000006">
    <property type="protein sequence ID" value="OHF03505.1"/>
    <property type="molecule type" value="Genomic_DNA"/>
</dbReference>
<dbReference type="OrthoDB" id="10329989at2759"/>
<sequence length="82" mass="9364">MAARKRFGDGTKKPKSRQIKQEQTRDQCERQLPTRILETWVSPATVLAVWLVAMQRQICRLQRVQCRGGADSQQIGAGRGQR</sequence>
<protein>
    <submittedName>
        <fullName evidence="2">Uncharacterized protein</fullName>
    </submittedName>
</protein>
<dbReference type="RefSeq" id="XP_022480641.1">
    <property type="nucleotide sequence ID" value="XM_022612880.1"/>
</dbReference>
<feature type="compositionally biased region" description="Basic and acidic residues" evidence="1">
    <location>
        <begin position="1"/>
        <end position="12"/>
    </location>
</feature>
<evidence type="ECO:0000313" key="3">
    <source>
        <dbReference type="Proteomes" id="UP000176998"/>
    </source>
</evidence>
<accession>A0A1G4BQ96</accession>
<dbReference type="Proteomes" id="UP000176998">
    <property type="component" value="Unassembled WGS sequence"/>
</dbReference>
<keyword evidence="3" id="KW-1185">Reference proteome</keyword>
<proteinExistence type="predicted"/>
<evidence type="ECO:0000256" key="1">
    <source>
        <dbReference type="SAM" id="MobiDB-lite"/>
    </source>
</evidence>
<feature type="region of interest" description="Disordered" evidence="1">
    <location>
        <begin position="1"/>
        <end position="28"/>
    </location>
</feature>
<gene>
    <name evidence="2" type="ORF">CORC01_01224</name>
</gene>
<name>A0A1G4BQ96_9PEZI</name>
<feature type="compositionally biased region" description="Basic and acidic residues" evidence="1">
    <location>
        <begin position="19"/>
        <end position="28"/>
    </location>
</feature>
<dbReference type="AlphaFoldDB" id="A0A1G4BQ96"/>